<evidence type="ECO:0000256" key="4">
    <source>
        <dbReference type="ARBA" id="ARBA00023180"/>
    </source>
</evidence>
<organism evidence="7 8">
    <name type="scientific">Salarias fasciatus</name>
    <name type="common">Jewelled blenny</name>
    <name type="synonym">Blennius fasciatus</name>
    <dbReference type="NCBI Taxonomy" id="181472"/>
    <lineage>
        <taxon>Eukaryota</taxon>
        <taxon>Metazoa</taxon>
        <taxon>Chordata</taxon>
        <taxon>Craniata</taxon>
        <taxon>Vertebrata</taxon>
        <taxon>Euteleostomi</taxon>
        <taxon>Actinopterygii</taxon>
        <taxon>Neopterygii</taxon>
        <taxon>Teleostei</taxon>
        <taxon>Neoteleostei</taxon>
        <taxon>Acanthomorphata</taxon>
        <taxon>Ovalentaria</taxon>
        <taxon>Blenniimorphae</taxon>
        <taxon>Blenniiformes</taxon>
        <taxon>Blennioidei</taxon>
        <taxon>Blenniidae</taxon>
        <taxon>Salariinae</taxon>
        <taxon>Salarias</taxon>
    </lineage>
</organism>
<evidence type="ECO:0000256" key="2">
    <source>
        <dbReference type="ARBA" id="ARBA00022729"/>
    </source>
</evidence>
<dbReference type="SMART" id="SM00365">
    <property type="entry name" value="LRR_SD22"/>
    <property type="match status" value="6"/>
</dbReference>
<accession>A0A672H7C5</accession>
<reference evidence="7" key="3">
    <citation type="submission" date="2025-09" db="UniProtKB">
        <authorList>
            <consortium name="Ensembl"/>
        </authorList>
    </citation>
    <scope>IDENTIFICATION</scope>
</reference>
<dbReference type="InterPro" id="IPR000483">
    <property type="entry name" value="Cys-rich_flank_reg_C"/>
</dbReference>
<dbReference type="InterPro" id="IPR001611">
    <property type="entry name" value="Leu-rich_rpt"/>
</dbReference>
<dbReference type="Pfam" id="PF13855">
    <property type="entry name" value="LRR_8"/>
    <property type="match status" value="3"/>
</dbReference>
<name>A0A672H7C5_SALFA</name>
<reference evidence="7" key="2">
    <citation type="submission" date="2025-08" db="UniProtKB">
        <authorList>
            <consortium name="Ensembl"/>
        </authorList>
    </citation>
    <scope>IDENTIFICATION</scope>
</reference>
<evidence type="ECO:0000313" key="8">
    <source>
        <dbReference type="Proteomes" id="UP000472267"/>
    </source>
</evidence>
<dbReference type="OrthoDB" id="6363818at2759"/>
<dbReference type="AlphaFoldDB" id="A0A672H7C5"/>
<keyword evidence="8" id="KW-1185">Reference proteome</keyword>
<dbReference type="InParanoid" id="A0A672H7C5"/>
<dbReference type="InterPro" id="IPR003591">
    <property type="entry name" value="Leu-rich_rpt_typical-subtyp"/>
</dbReference>
<dbReference type="InterPro" id="IPR032675">
    <property type="entry name" value="LRR_dom_sf"/>
</dbReference>
<dbReference type="FunFam" id="3.80.10.10:FF:001360">
    <property type="entry name" value="Uncharacterized protein"/>
    <property type="match status" value="1"/>
</dbReference>
<protein>
    <submittedName>
        <fullName evidence="7">Carboxypeptidase N subunit 2-like</fullName>
    </submittedName>
</protein>
<feature type="chain" id="PRO_5025382549" evidence="5">
    <location>
        <begin position="22"/>
        <end position="522"/>
    </location>
</feature>
<dbReference type="FunCoup" id="A0A672H7C5">
    <property type="interactions" value="1"/>
</dbReference>
<dbReference type="GO" id="GO:0005615">
    <property type="term" value="C:extracellular space"/>
    <property type="evidence" value="ECO:0007669"/>
    <property type="project" value="TreeGrafter"/>
</dbReference>
<dbReference type="PANTHER" id="PTHR24373:SF398">
    <property type="entry name" value="LEUCINE-RICH REPEAT-CONTAINING G-PROTEIN COUPLED RECEPTOR 6"/>
    <property type="match status" value="1"/>
</dbReference>
<keyword evidence="1" id="KW-0433">Leucine-rich repeat</keyword>
<dbReference type="Ensembl" id="ENSSFAT00005025979.1">
    <property type="protein sequence ID" value="ENSSFAP00005024970.1"/>
    <property type="gene ID" value="ENSSFAG00005012852.1"/>
</dbReference>
<feature type="signal peptide" evidence="5">
    <location>
        <begin position="1"/>
        <end position="21"/>
    </location>
</feature>
<dbReference type="SMART" id="SM00369">
    <property type="entry name" value="LRR_TYP"/>
    <property type="match status" value="12"/>
</dbReference>
<evidence type="ECO:0000313" key="7">
    <source>
        <dbReference type="Ensembl" id="ENSSFAP00005024970.1"/>
    </source>
</evidence>
<dbReference type="InterPro" id="IPR050328">
    <property type="entry name" value="Dev_Immune_Receptor"/>
</dbReference>
<dbReference type="Gene3D" id="3.80.10.10">
    <property type="entry name" value="Ribonuclease Inhibitor"/>
    <property type="match status" value="2"/>
</dbReference>
<dbReference type="OMA" id="REVFCSD"/>
<dbReference type="SMART" id="SM00364">
    <property type="entry name" value="LRR_BAC"/>
    <property type="match status" value="8"/>
</dbReference>
<evidence type="ECO:0000256" key="1">
    <source>
        <dbReference type="ARBA" id="ARBA00022614"/>
    </source>
</evidence>
<dbReference type="FunFam" id="3.80.10.10:FF:000770">
    <property type="entry name" value="Uncharacterized protein"/>
    <property type="match status" value="1"/>
</dbReference>
<evidence type="ECO:0000259" key="6">
    <source>
        <dbReference type="SMART" id="SM00082"/>
    </source>
</evidence>
<reference evidence="7" key="1">
    <citation type="submission" date="2019-06" db="EMBL/GenBank/DDBJ databases">
        <authorList>
            <consortium name="Wellcome Sanger Institute Data Sharing"/>
        </authorList>
    </citation>
    <scope>NUCLEOTIDE SEQUENCE [LARGE SCALE GENOMIC DNA]</scope>
</reference>
<dbReference type="PANTHER" id="PTHR24373">
    <property type="entry name" value="SLIT RELATED LEUCINE-RICH REPEAT NEURONAL PROTEIN"/>
    <property type="match status" value="1"/>
</dbReference>
<dbReference type="PROSITE" id="PS51450">
    <property type="entry name" value="LRR"/>
    <property type="match status" value="5"/>
</dbReference>
<sequence length="522" mass="59045">MEKGLRLSLVLGLLLCQGGRSELQTVCPYRCQCFTASQVLCADERMSALPGNMSRQVKDFIVMTSSVAYLFSHSLEESPQLTRLVFLNNALRSVHAQAFEHLTELRELEISGNPWLESLFLGTFSNQGNLTVLLLNFNRLKTVLPGLFDSLKQLEVLQMKSNIISSLPPLLFLNLNNLRVLDLSQNKLEEVKRETLCGLAKLEILKVNNNLISSLQSDTFSNVSQLTELHLEGNRLTQLADDTFSELKNLQVLNLRGNLLRSFSDKVFGSEPSDLKELNLKGNRLIELSSLSSLTSLTDLILSSNRLLNLTEDTFRNVTALENLDLSENQLTSLPTNLFRDLFRIKALHLHSNNLSTVDAKLFEDQMLIQQLYLSNNQLETLPAGLFDLFATQHTMRLHGNPWRCDCHMWYLHDWVQRSGQDIEMLDRVLCESPLFLRRRTVVSVDRDQLVCHLSKAGVPDLNACSLQASNDTVTVRCKAHRCSPVTVKVQFVEEDGTTTEHILKNDPKYSQCSNKEVLESP</sequence>
<evidence type="ECO:0000256" key="3">
    <source>
        <dbReference type="ARBA" id="ARBA00022737"/>
    </source>
</evidence>
<evidence type="ECO:0000256" key="5">
    <source>
        <dbReference type="SAM" id="SignalP"/>
    </source>
</evidence>
<gene>
    <name evidence="7" type="primary">zgc:153913</name>
</gene>
<keyword evidence="3" id="KW-0677">Repeat</keyword>
<keyword evidence="2 5" id="KW-0732">Signal</keyword>
<proteinExistence type="predicted"/>
<dbReference type="Proteomes" id="UP000472267">
    <property type="component" value="Chromosome 18"/>
</dbReference>
<dbReference type="SMART" id="SM00082">
    <property type="entry name" value="LRRCT"/>
    <property type="match status" value="1"/>
</dbReference>
<dbReference type="SUPFAM" id="SSF52058">
    <property type="entry name" value="L domain-like"/>
    <property type="match status" value="1"/>
</dbReference>
<dbReference type="GO" id="GO:0031012">
    <property type="term" value="C:extracellular matrix"/>
    <property type="evidence" value="ECO:0007669"/>
    <property type="project" value="TreeGrafter"/>
</dbReference>
<feature type="domain" description="LRRCT" evidence="6">
    <location>
        <begin position="401"/>
        <end position="453"/>
    </location>
</feature>
<keyword evidence="4" id="KW-0325">Glycoprotein</keyword>